<keyword evidence="3" id="KW-0233">DNA recombination</keyword>
<dbReference type="PANTHER" id="PTHR30349">
    <property type="entry name" value="PHAGE INTEGRASE-RELATED"/>
    <property type="match status" value="1"/>
</dbReference>
<dbReference type="InterPro" id="IPR002104">
    <property type="entry name" value="Integrase_catalytic"/>
</dbReference>
<dbReference type="Gene3D" id="1.10.443.10">
    <property type="entry name" value="Intergrase catalytic core"/>
    <property type="match status" value="1"/>
</dbReference>
<dbReference type="InterPro" id="IPR013762">
    <property type="entry name" value="Integrase-like_cat_sf"/>
</dbReference>
<evidence type="ECO:0000256" key="1">
    <source>
        <dbReference type="ARBA" id="ARBA00008857"/>
    </source>
</evidence>
<dbReference type="Pfam" id="PF17293">
    <property type="entry name" value="Arm-DNA-bind_5"/>
    <property type="match status" value="1"/>
</dbReference>
<reference evidence="6 7" key="1">
    <citation type="submission" date="2019-12" db="EMBL/GenBank/DDBJ databases">
        <title>The draft genomic sequence of strain Chitinophaga oryziterrae JCM 16595.</title>
        <authorList>
            <person name="Zhang X."/>
        </authorList>
    </citation>
    <scope>NUCLEOTIDE SEQUENCE [LARGE SCALE GENOMIC DNA]</scope>
    <source>
        <strain evidence="6 7">JCM 16595</strain>
    </source>
</reference>
<evidence type="ECO:0000256" key="3">
    <source>
        <dbReference type="ARBA" id="ARBA00023172"/>
    </source>
</evidence>
<dbReference type="PANTHER" id="PTHR30349:SF64">
    <property type="entry name" value="PROPHAGE INTEGRASE INTD-RELATED"/>
    <property type="match status" value="1"/>
</dbReference>
<evidence type="ECO:0000256" key="2">
    <source>
        <dbReference type="ARBA" id="ARBA00023125"/>
    </source>
</evidence>
<dbReference type="GO" id="GO:0006310">
    <property type="term" value="P:DNA recombination"/>
    <property type="evidence" value="ECO:0007669"/>
    <property type="project" value="UniProtKB-KW"/>
</dbReference>
<dbReference type="GO" id="GO:0015074">
    <property type="term" value="P:DNA integration"/>
    <property type="evidence" value="ECO:0007669"/>
    <property type="project" value="InterPro"/>
</dbReference>
<dbReference type="InterPro" id="IPR050090">
    <property type="entry name" value="Tyrosine_recombinase_XerCD"/>
</dbReference>
<accession>A0A6N8JDJ1</accession>
<dbReference type="RefSeq" id="WP_157301062.1">
    <property type="nucleotide sequence ID" value="NZ_BAAAZB010000002.1"/>
</dbReference>
<dbReference type="Pfam" id="PF13102">
    <property type="entry name" value="Phage_int_SAM_5"/>
    <property type="match status" value="1"/>
</dbReference>
<dbReference type="AlphaFoldDB" id="A0A6N8JDJ1"/>
<proteinExistence type="inferred from homology"/>
<dbReference type="InterPro" id="IPR010998">
    <property type="entry name" value="Integrase_recombinase_N"/>
</dbReference>
<sequence>MATVKIVLRKKLSKDGTLPLCLRITKDRKTSFIHLGYAVKIEDWDEGKQRVKKSHANSARLNNLLLKKLAEATDGALEIESKKTHVSAKAVRNKIKPSTGATFFPQADDFLNGLKQGGKYNQYTADKPRIGHFRDFLKGEDIAFSDITVGLLEKFKVYLKSCHTLPRKTKTSTDQRKRPSIAKPKKPMGERTIMNHLVVIRSVFAHARKNHVITKDQSPFGEDGIKIKFPDTKKVGVSPEDVECIENTELPNPTHDHARKLWLFSFYFAGMRVSDVLRLRWSDFQNYRLHYSMGKNDKGGSLKIPDKAVAILKHYEQFKGNGDDLIFPELRGIDLADEFNTQRTIAFKTSALDKILRNHVAPAAEITSKLTMHISRHTFAGMAGDTIPIQMLQKLYRHSKVETTIGYQQNFIHQAADDALDAVINKKTKPREQPEPE</sequence>
<dbReference type="PROSITE" id="PS51898">
    <property type="entry name" value="TYR_RECOMBINASE"/>
    <property type="match status" value="1"/>
</dbReference>
<keyword evidence="2" id="KW-0238">DNA-binding</keyword>
<dbReference type="InterPro" id="IPR025269">
    <property type="entry name" value="SAM-like_dom"/>
</dbReference>
<dbReference type="SUPFAM" id="SSF56349">
    <property type="entry name" value="DNA breaking-rejoining enzymes"/>
    <property type="match status" value="1"/>
</dbReference>
<keyword evidence="7" id="KW-1185">Reference proteome</keyword>
<evidence type="ECO:0000313" key="7">
    <source>
        <dbReference type="Proteomes" id="UP000468388"/>
    </source>
</evidence>
<evidence type="ECO:0000313" key="6">
    <source>
        <dbReference type="EMBL" id="MVT42426.1"/>
    </source>
</evidence>
<organism evidence="6 7">
    <name type="scientific">Chitinophaga oryziterrae</name>
    <dbReference type="NCBI Taxonomy" id="1031224"/>
    <lineage>
        <taxon>Bacteria</taxon>
        <taxon>Pseudomonadati</taxon>
        <taxon>Bacteroidota</taxon>
        <taxon>Chitinophagia</taxon>
        <taxon>Chitinophagales</taxon>
        <taxon>Chitinophagaceae</taxon>
        <taxon>Chitinophaga</taxon>
    </lineage>
</organism>
<evidence type="ECO:0000259" key="5">
    <source>
        <dbReference type="PROSITE" id="PS51898"/>
    </source>
</evidence>
<feature type="domain" description="Tyr recombinase" evidence="5">
    <location>
        <begin position="232"/>
        <end position="425"/>
    </location>
</feature>
<comment type="similarity">
    <text evidence="1">Belongs to the 'phage' integrase family.</text>
</comment>
<comment type="caution">
    <text evidence="6">The sequence shown here is derived from an EMBL/GenBank/DDBJ whole genome shotgun (WGS) entry which is preliminary data.</text>
</comment>
<dbReference type="OrthoDB" id="1094492at2"/>
<dbReference type="Pfam" id="PF00589">
    <property type="entry name" value="Phage_integrase"/>
    <property type="match status" value="1"/>
</dbReference>
<dbReference type="Gene3D" id="1.10.150.130">
    <property type="match status" value="1"/>
</dbReference>
<gene>
    <name evidence="6" type="ORF">GO495_17670</name>
</gene>
<dbReference type="InterPro" id="IPR035386">
    <property type="entry name" value="Arm-DNA-bind_5"/>
</dbReference>
<feature type="region of interest" description="Disordered" evidence="4">
    <location>
        <begin position="167"/>
        <end position="187"/>
    </location>
</feature>
<dbReference type="EMBL" id="WRXO01000005">
    <property type="protein sequence ID" value="MVT42426.1"/>
    <property type="molecule type" value="Genomic_DNA"/>
</dbReference>
<evidence type="ECO:0000256" key="4">
    <source>
        <dbReference type="SAM" id="MobiDB-lite"/>
    </source>
</evidence>
<dbReference type="GO" id="GO:0003677">
    <property type="term" value="F:DNA binding"/>
    <property type="evidence" value="ECO:0007669"/>
    <property type="project" value="UniProtKB-KW"/>
</dbReference>
<dbReference type="Proteomes" id="UP000468388">
    <property type="component" value="Unassembled WGS sequence"/>
</dbReference>
<name>A0A6N8JDJ1_9BACT</name>
<dbReference type="InterPro" id="IPR011010">
    <property type="entry name" value="DNA_brk_join_enz"/>
</dbReference>
<protein>
    <submittedName>
        <fullName evidence="6">Tyrosine-type recombinase/integrase</fullName>
    </submittedName>
</protein>